<feature type="region of interest" description="Disordered" evidence="11">
    <location>
        <begin position="280"/>
        <end position="301"/>
    </location>
</feature>
<dbReference type="GO" id="GO:0043332">
    <property type="term" value="C:mating projection tip"/>
    <property type="evidence" value="ECO:0007669"/>
    <property type="project" value="UniProtKB-UniRule"/>
</dbReference>
<evidence type="ECO:0000313" key="12">
    <source>
        <dbReference type="EMBL" id="KAF9149967.1"/>
    </source>
</evidence>
<evidence type="ECO:0000313" key="13">
    <source>
        <dbReference type="Proteomes" id="UP000748756"/>
    </source>
</evidence>
<comment type="caution">
    <text evidence="10">Lacks conserved residue(s) required for the propagation of feature annotation.</text>
</comment>
<evidence type="ECO:0000256" key="5">
    <source>
        <dbReference type="ARBA" id="ARBA00022692"/>
    </source>
</evidence>
<feature type="transmembrane region" description="Helical" evidence="10">
    <location>
        <begin position="36"/>
        <end position="56"/>
    </location>
</feature>
<evidence type="ECO:0000256" key="1">
    <source>
        <dbReference type="ARBA" id="ARBA00002512"/>
    </source>
</evidence>
<dbReference type="PANTHER" id="PTHR31030:SF1">
    <property type="entry name" value="PLASMA MEMBRANE FUSION PROTEIN PRM1"/>
    <property type="match status" value="1"/>
</dbReference>
<accession>A0A9P5VAH7</accession>
<protein>
    <recommendedName>
        <fullName evidence="10">Plasma membrane fusion protein PRM1</fullName>
    </recommendedName>
</protein>
<dbReference type="PANTHER" id="PTHR31030">
    <property type="entry name" value="PLASMA MEMBRANE FUSION PROTEIN PRM1"/>
    <property type="match status" value="1"/>
</dbReference>
<dbReference type="GO" id="GO:0005886">
    <property type="term" value="C:plasma membrane"/>
    <property type="evidence" value="ECO:0007669"/>
    <property type="project" value="UniProtKB-SubCell"/>
</dbReference>
<dbReference type="Proteomes" id="UP000748756">
    <property type="component" value="Unassembled WGS sequence"/>
</dbReference>
<evidence type="ECO:0000256" key="3">
    <source>
        <dbReference type="ARBA" id="ARBA00004196"/>
    </source>
</evidence>
<evidence type="ECO:0000256" key="8">
    <source>
        <dbReference type="ARBA" id="ARBA00023136"/>
    </source>
</evidence>
<keyword evidence="7 10" id="KW-1133">Transmembrane helix</keyword>
<evidence type="ECO:0000256" key="4">
    <source>
        <dbReference type="ARBA" id="ARBA00010780"/>
    </source>
</evidence>
<name>A0A9P5VAH7_9FUNG</name>
<keyword evidence="13" id="KW-1185">Reference proteome</keyword>
<keyword evidence="8 10" id="KW-0472">Membrane</keyword>
<feature type="compositionally biased region" description="Polar residues" evidence="11">
    <location>
        <begin position="280"/>
        <end position="292"/>
    </location>
</feature>
<keyword evidence="5 10" id="KW-0812">Transmembrane</keyword>
<evidence type="ECO:0000256" key="11">
    <source>
        <dbReference type="SAM" id="MobiDB-lite"/>
    </source>
</evidence>
<comment type="similarity">
    <text evidence="4 10">Belongs to the PRM1 family.</text>
</comment>
<comment type="subcellular location">
    <subcellularLocation>
        <location evidence="3">Cell envelope</location>
    </subcellularLocation>
    <subcellularLocation>
        <location evidence="10">Cell membrane</location>
        <topology evidence="10">Multi-pass membrane protein</topology>
    </subcellularLocation>
    <subcellularLocation>
        <location evidence="2">Endomembrane system</location>
        <topology evidence="2">Multi-pass membrane protein</topology>
    </subcellularLocation>
</comment>
<proteinExistence type="inferred from homology"/>
<keyword evidence="9" id="KW-0325">Glycoprotein</keyword>
<dbReference type="GO" id="GO:0012505">
    <property type="term" value="C:endomembrane system"/>
    <property type="evidence" value="ECO:0007669"/>
    <property type="project" value="UniProtKB-SubCell"/>
</dbReference>
<comment type="function">
    <text evidence="1 10">Involved in cell fusion during mating by stabilizing the plasma membrane fusion event.</text>
</comment>
<feature type="transmembrane region" description="Helical" evidence="10">
    <location>
        <begin position="564"/>
        <end position="584"/>
    </location>
</feature>
<evidence type="ECO:0000256" key="9">
    <source>
        <dbReference type="ARBA" id="ARBA00023180"/>
    </source>
</evidence>
<feature type="transmembrane region" description="Helical" evidence="10">
    <location>
        <begin position="232"/>
        <end position="256"/>
    </location>
</feature>
<keyword evidence="6 10" id="KW-0184">Conjugation</keyword>
<comment type="caution">
    <text evidence="12">The sequence shown here is derived from an EMBL/GenBank/DDBJ whole genome shotgun (WGS) entry which is preliminary data.</text>
</comment>
<reference evidence="12" key="1">
    <citation type="journal article" date="2020" name="Fungal Divers.">
        <title>Resolving the Mortierellaceae phylogeny through synthesis of multi-gene phylogenetics and phylogenomics.</title>
        <authorList>
            <person name="Vandepol N."/>
            <person name="Liber J."/>
            <person name="Desiro A."/>
            <person name="Na H."/>
            <person name="Kennedy M."/>
            <person name="Barry K."/>
            <person name="Grigoriev I.V."/>
            <person name="Miller A.N."/>
            <person name="O'Donnell K."/>
            <person name="Stajich J.E."/>
            <person name="Bonito G."/>
        </authorList>
    </citation>
    <scope>NUCLEOTIDE SEQUENCE</scope>
    <source>
        <strain evidence="12">NRRL 6426</strain>
    </source>
</reference>
<sequence>MSPSSSTPPKHTLYDDTPTRVESQPVQPFLGLQAKLSQAFASYAVVFFVISAFQLYKTRTVIGQFAADAKVSVAQECYALEKSLSTVATLPNMAAQGINRGLVNAVESSISQVGYGLVVVLTGLISTLDLIMGLLTGTWRCFLANLADSGIPLLSDVGVEGVQAIDELNDAVLDLLAVPFNGLGELIERKMADPQIGNLVAIPVMTIPKIVFCEEALDLAAVDKLASGLRQWISYGTMILLATAFAVVLGNMVVIWCHHRRWMTHVGRVQQQLSSIAAESSGGQTKVTPSETQQEDMDLVDKQDDPEQKKLDAMRISDMVQHPALYRFMDWSSKRLFKTDEIKRNIYLWFLHYVSHPPAIVCLFIGLLGLVLTAGKIALIEYMRQNYRTIFAPAIADLSETIINSVQGAMQTASVTFSTETNSALAVVEADLNEAVFSEIIRAAVDLNSALVQVQTTLVEGVRTVFGESIFAKFAGAVLQCLLFNKLEAVGRGLSWVQDNAQIRLPRVTEDMLVMDRTQLNALVVESANTLMSPSSSVRGEKIENAMSRVYTQYEDALRRELPVYYGLVTVWLIILVLGLTGAARAAGVTRLTDGSGN</sequence>
<dbReference type="AlphaFoldDB" id="A0A9P5VAH7"/>
<evidence type="ECO:0000256" key="10">
    <source>
        <dbReference type="RuleBase" id="RU366035"/>
    </source>
</evidence>
<evidence type="ECO:0000256" key="2">
    <source>
        <dbReference type="ARBA" id="ARBA00004127"/>
    </source>
</evidence>
<dbReference type="EMBL" id="JAAAUQ010000468">
    <property type="protein sequence ID" value="KAF9149967.1"/>
    <property type="molecule type" value="Genomic_DNA"/>
</dbReference>
<evidence type="ECO:0000256" key="6">
    <source>
        <dbReference type="ARBA" id="ARBA00022971"/>
    </source>
</evidence>
<evidence type="ECO:0000256" key="7">
    <source>
        <dbReference type="ARBA" id="ARBA00022989"/>
    </source>
</evidence>
<dbReference type="GO" id="GO:0032220">
    <property type="term" value="P:plasma membrane fusion involved in cytogamy"/>
    <property type="evidence" value="ECO:0007669"/>
    <property type="project" value="TreeGrafter"/>
</dbReference>
<dbReference type="OrthoDB" id="10248838at2759"/>
<keyword evidence="10" id="KW-1003">Cell membrane</keyword>
<dbReference type="InterPro" id="IPR026777">
    <property type="entry name" value="PRM1"/>
</dbReference>
<gene>
    <name evidence="12" type="primary">PRM1</name>
    <name evidence="12" type="ORF">BG015_008212</name>
</gene>
<feature type="transmembrane region" description="Helical" evidence="10">
    <location>
        <begin position="358"/>
        <end position="379"/>
    </location>
</feature>
<organism evidence="12 13">
    <name type="scientific">Linnemannia schmuckeri</name>
    <dbReference type="NCBI Taxonomy" id="64567"/>
    <lineage>
        <taxon>Eukaryota</taxon>
        <taxon>Fungi</taxon>
        <taxon>Fungi incertae sedis</taxon>
        <taxon>Mucoromycota</taxon>
        <taxon>Mortierellomycotina</taxon>
        <taxon>Mortierellomycetes</taxon>
        <taxon>Mortierellales</taxon>
        <taxon>Mortierellaceae</taxon>
        <taxon>Linnemannia</taxon>
    </lineage>
</organism>